<comment type="caution">
    <text evidence="2">The sequence shown here is derived from an EMBL/GenBank/DDBJ whole genome shotgun (WGS) entry which is preliminary data.</text>
</comment>
<evidence type="ECO:0000313" key="3">
    <source>
        <dbReference type="Proteomes" id="UP001500831"/>
    </source>
</evidence>
<keyword evidence="3" id="KW-1185">Reference proteome</keyword>
<accession>A0ABP6IAK0</accession>
<protein>
    <submittedName>
        <fullName evidence="2">Uncharacterized protein</fullName>
    </submittedName>
</protein>
<evidence type="ECO:0000256" key="1">
    <source>
        <dbReference type="SAM" id="MobiDB-lite"/>
    </source>
</evidence>
<sequence length="65" mass="6733">MAPPLPEESGLPPPPAEVDDGRAPAVPDGPTVMGTRFPRPVSPAALSPKLMVMVPDAREPPVRIG</sequence>
<gene>
    <name evidence="2" type="ORF">GCM10010517_21130</name>
</gene>
<evidence type="ECO:0000313" key="2">
    <source>
        <dbReference type="EMBL" id="GAA2862256.1"/>
    </source>
</evidence>
<dbReference type="EMBL" id="BAAAVI010000012">
    <property type="protein sequence ID" value="GAA2862256.1"/>
    <property type="molecule type" value="Genomic_DNA"/>
</dbReference>
<name>A0ABP6IAK0_9ACTN</name>
<reference evidence="3" key="1">
    <citation type="journal article" date="2019" name="Int. J. Syst. Evol. Microbiol.">
        <title>The Global Catalogue of Microorganisms (GCM) 10K type strain sequencing project: providing services to taxonomists for standard genome sequencing and annotation.</title>
        <authorList>
            <consortium name="The Broad Institute Genomics Platform"/>
            <consortium name="The Broad Institute Genome Sequencing Center for Infectious Disease"/>
            <person name="Wu L."/>
            <person name="Ma J."/>
        </authorList>
    </citation>
    <scope>NUCLEOTIDE SEQUENCE [LARGE SCALE GENOMIC DNA]</scope>
    <source>
        <strain evidence="3">JCM 6242</strain>
    </source>
</reference>
<feature type="region of interest" description="Disordered" evidence="1">
    <location>
        <begin position="1"/>
        <end position="43"/>
    </location>
</feature>
<organism evidence="2 3">
    <name type="scientific">Streptosporangium fragile</name>
    <dbReference type="NCBI Taxonomy" id="46186"/>
    <lineage>
        <taxon>Bacteria</taxon>
        <taxon>Bacillati</taxon>
        <taxon>Actinomycetota</taxon>
        <taxon>Actinomycetes</taxon>
        <taxon>Streptosporangiales</taxon>
        <taxon>Streptosporangiaceae</taxon>
        <taxon>Streptosporangium</taxon>
    </lineage>
</organism>
<dbReference type="Proteomes" id="UP001500831">
    <property type="component" value="Unassembled WGS sequence"/>
</dbReference>
<proteinExistence type="predicted"/>
<feature type="compositionally biased region" description="Pro residues" evidence="1">
    <location>
        <begin position="1"/>
        <end position="16"/>
    </location>
</feature>